<dbReference type="AlphaFoldDB" id="A0A126V1F3"/>
<dbReference type="EMBL" id="CP014327">
    <property type="protein sequence ID" value="AML51529.1"/>
    <property type="molecule type" value="Genomic_DNA"/>
</dbReference>
<reference evidence="1 2" key="1">
    <citation type="submission" date="2016-02" db="EMBL/GenBank/DDBJ databases">
        <title>Complete genome sequence of Halocynthiibacter arcticus PAMC 20958t from arctic marine sediment.</title>
        <authorList>
            <person name="Lee Y.M."/>
            <person name="Baek K."/>
            <person name="Lee H.K."/>
            <person name="Shin S.C."/>
        </authorList>
    </citation>
    <scope>NUCLEOTIDE SEQUENCE [LARGE SCALE GENOMIC DNA]</scope>
    <source>
        <strain evidence="1">PAMC 20958</strain>
    </source>
</reference>
<sequence length="189" mass="21612">MATNIEQKAIGLLNAFENAGKSVSRVMIEGAKLKSFSTEKSKTMNLKGLICAMAKRELPKHVYLQKNGLYFQRRGCPSKKFEKQFGTPEFWKEYADILGGKQASPRVIPRSFSALISDYRKSPRYKNLKPRTSLDYDKYLDFFGSIMGEASPTNLKRKDVIRLRDSNAEKAYFANYSLRVLRVPHGTLR</sequence>
<dbReference type="STRING" id="1579316.RC74_09895"/>
<keyword evidence="2" id="KW-1185">Reference proteome</keyword>
<evidence type="ECO:0000313" key="1">
    <source>
        <dbReference type="EMBL" id="AML51529.1"/>
    </source>
</evidence>
<dbReference type="KEGG" id="hat:RC74_09895"/>
<organism evidence="1 2">
    <name type="scientific">Falsihalocynthiibacter arcticus</name>
    <dbReference type="NCBI Taxonomy" id="1579316"/>
    <lineage>
        <taxon>Bacteria</taxon>
        <taxon>Pseudomonadati</taxon>
        <taxon>Pseudomonadota</taxon>
        <taxon>Alphaproteobacteria</taxon>
        <taxon>Rhodobacterales</taxon>
        <taxon>Roseobacteraceae</taxon>
        <taxon>Falsihalocynthiibacter</taxon>
    </lineage>
</organism>
<protein>
    <submittedName>
        <fullName evidence="1">Uncharacterized protein</fullName>
    </submittedName>
</protein>
<accession>A0A126V1F3</accession>
<evidence type="ECO:0000313" key="2">
    <source>
        <dbReference type="Proteomes" id="UP000070371"/>
    </source>
</evidence>
<dbReference type="OrthoDB" id="7510934at2"/>
<dbReference type="Proteomes" id="UP000070371">
    <property type="component" value="Chromosome"/>
</dbReference>
<proteinExistence type="predicted"/>
<gene>
    <name evidence="1" type="ORF">RC74_09895</name>
</gene>
<name>A0A126V1F3_9RHOB</name>
<dbReference type="RefSeq" id="WP_039004572.1">
    <property type="nucleotide sequence ID" value="NZ_CP014327.1"/>
</dbReference>